<evidence type="ECO:0000313" key="2">
    <source>
        <dbReference type="Proteomes" id="UP001482620"/>
    </source>
</evidence>
<evidence type="ECO:0000313" key="1">
    <source>
        <dbReference type="EMBL" id="MEQ2243111.1"/>
    </source>
</evidence>
<organism evidence="1 2">
    <name type="scientific">Ilyodon furcidens</name>
    <name type="common">goldbreast splitfin</name>
    <dbReference type="NCBI Taxonomy" id="33524"/>
    <lineage>
        <taxon>Eukaryota</taxon>
        <taxon>Metazoa</taxon>
        <taxon>Chordata</taxon>
        <taxon>Craniata</taxon>
        <taxon>Vertebrata</taxon>
        <taxon>Euteleostomi</taxon>
        <taxon>Actinopterygii</taxon>
        <taxon>Neopterygii</taxon>
        <taxon>Teleostei</taxon>
        <taxon>Neoteleostei</taxon>
        <taxon>Acanthomorphata</taxon>
        <taxon>Ovalentaria</taxon>
        <taxon>Atherinomorphae</taxon>
        <taxon>Cyprinodontiformes</taxon>
        <taxon>Goodeidae</taxon>
        <taxon>Ilyodon</taxon>
    </lineage>
</organism>
<gene>
    <name evidence="1" type="ORF">ILYODFUR_003830</name>
</gene>
<dbReference type="Proteomes" id="UP001482620">
    <property type="component" value="Unassembled WGS sequence"/>
</dbReference>
<comment type="caution">
    <text evidence="1">The sequence shown here is derived from an EMBL/GenBank/DDBJ whole genome shotgun (WGS) entry which is preliminary data.</text>
</comment>
<keyword evidence="2" id="KW-1185">Reference proteome</keyword>
<reference evidence="1 2" key="1">
    <citation type="submission" date="2021-06" db="EMBL/GenBank/DDBJ databases">
        <authorList>
            <person name="Palmer J.M."/>
        </authorList>
    </citation>
    <scope>NUCLEOTIDE SEQUENCE [LARGE SCALE GENOMIC DNA]</scope>
    <source>
        <strain evidence="2">if_2019</strain>
        <tissue evidence="1">Muscle</tissue>
    </source>
</reference>
<proteinExistence type="predicted"/>
<accession>A0ABV0UFV7</accession>
<name>A0ABV0UFV7_9TELE</name>
<sequence>MPELFAVPNTYFIILDSSVPGALIQKSWSLTNLSLSHAHENSTSADSVSVLQPWTFTLTAARAYCRSHYDTLGYLETSFSILRSALGKSSLAGHVGKCFECPPLEDYFSIW</sequence>
<protein>
    <submittedName>
        <fullName evidence="1">Uncharacterized protein</fullName>
    </submittedName>
</protein>
<dbReference type="EMBL" id="JAHRIQ010069716">
    <property type="protein sequence ID" value="MEQ2243111.1"/>
    <property type="molecule type" value="Genomic_DNA"/>
</dbReference>